<gene>
    <name evidence="2" type="ORF">C3L33_06135</name>
</gene>
<dbReference type="InterPro" id="IPR024576">
    <property type="entry name" value="rRNA_MeTfrase_Spb1_DUF3381"/>
</dbReference>
<sequence length="144" mass="16442">VLDVLRGTKQKRHRDGYEHGATVLRKVCSALDFVWSDSPLEILGSVTSITFKDPACLPITDHALTTEEVKALCDDLRVLGKQDFKHLLNMNTFANPELILHPFIDPNFVRQGIKKIASIPRAWLWEERETKLLEDYINFNKLAA</sequence>
<dbReference type="EMBL" id="QEFC01000928">
    <property type="protein sequence ID" value="KAE9461953.1"/>
    <property type="molecule type" value="Genomic_DNA"/>
</dbReference>
<keyword evidence="3" id="KW-1185">Reference proteome</keyword>
<accession>A0A6A4LRQ6</accession>
<name>A0A6A4LRQ6_9ERIC</name>
<organism evidence="2 3">
    <name type="scientific">Rhododendron williamsianum</name>
    <dbReference type="NCBI Taxonomy" id="262921"/>
    <lineage>
        <taxon>Eukaryota</taxon>
        <taxon>Viridiplantae</taxon>
        <taxon>Streptophyta</taxon>
        <taxon>Embryophyta</taxon>
        <taxon>Tracheophyta</taxon>
        <taxon>Spermatophyta</taxon>
        <taxon>Magnoliopsida</taxon>
        <taxon>eudicotyledons</taxon>
        <taxon>Gunneridae</taxon>
        <taxon>Pentapetalae</taxon>
        <taxon>asterids</taxon>
        <taxon>Ericales</taxon>
        <taxon>Ericaceae</taxon>
        <taxon>Ericoideae</taxon>
        <taxon>Rhodoreae</taxon>
        <taxon>Rhododendron</taxon>
    </lineage>
</organism>
<comment type="caution">
    <text evidence="2">The sequence shown here is derived from an EMBL/GenBank/DDBJ whole genome shotgun (WGS) entry which is preliminary data.</text>
</comment>
<reference evidence="2 3" key="1">
    <citation type="journal article" date="2019" name="Genome Biol. Evol.">
        <title>The Rhododendron genome and chromosomal organization provide insight into shared whole-genome duplications across the heath family (Ericaceae).</title>
        <authorList>
            <person name="Soza V.L."/>
            <person name="Lindsley D."/>
            <person name="Waalkes A."/>
            <person name="Ramage E."/>
            <person name="Patwardhan R.P."/>
            <person name="Burton J.N."/>
            <person name="Adey A."/>
            <person name="Kumar A."/>
            <person name="Qiu R."/>
            <person name="Shendure J."/>
            <person name="Hall B."/>
        </authorList>
    </citation>
    <scope>NUCLEOTIDE SEQUENCE [LARGE SCALE GENOMIC DNA]</scope>
    <source>
        <strain evidence="2">RSF 1966-606</strain>
    </source>
</reference>
<feature type="non-terminal residue" evidence="2">
    <location>
        <position position="1"/>
    </location>
</feature>
<evidence type="ECO:0000313" key="3">
    <source>
        <dbReference type="Proteomes" id="UP000428333"/>
    </source>
</evidence>
<evidence type="ECO:0000313" key="2">
    <source>
        <dbReference type="EMBL" id="KAE9461953.1"/>
    </source>
</evidence>
<feature type="domain" description="DUF3381" evidence="1">
    <location>
        <begin position="8"/>
        <end position="91"/>
    </location>
</feature>
<dbReference type="Proteomes" id="UP000428333">
    <property type="component" value="Linkage Group LG04"/>
</dbReference>
<protein>
    <recommendedName>
        <fullName evidence="1">DUF3381 domain-containing protein</fullName>
    </recommendedName>
</protein>
<dbReference type="Pfam" id="PF11861">
    <property type="entry name" value="DUF3381"/>
    <property type="match status" value="1"/>
</dbReference>
<dbReference type="OrthoDB" id="1738698at2759"/>
<proteinExistence type="predicted"/>
<evidence type="ECO:0000259" key="1">
    <source>
        <dbReference type="Pfam" id="PF11861"/>
    </source>
</evidence>
<dbReference type="AlphaFoldDB" id="A0A6A4LRQ6"/>